<reference evidence="3 4" key="1">
    <citation type="submission" date="2019-01" db="EMBL/GenBank/DDBJ databases">
        <title>A draft genome assembly of the solar-powered sea slug Elysia chlorotica.</title>
        <authorList>
            <person name="Cai H."/>
            <person name="Li Q."/>
            <person name="Fang X."/>
            <person name="Li J."/>
            <person name="Curtis N.E."/>
            <person name="Altenburger A."/>
            <person name="Shibata T."/>
            <person name="Feng M."/>
            <person name="Maeda T."/>
            <person name="Schwartz J.A."/>
            <person name="Shigenobu S."/>
            <person name="Lundholm N."/>
            <person name="Nishiyama T."/>
            <person name="Yang H."/>
            <person name="Hasebe M."/>
            <person name="Li S."/>
            <person name="Pierce S.K."/>
            <person name="Wang J."/>
        </authorList>
    </citation>
    <scope>NUCLEOTIDE SEQUENCE [LARGE SCALE GENOMIC DNA]</scope>
    <source>
        <strain evidence="3">EC2010</strain>
        <tissue evidence="3">Whole organism of an adult</tissue>
    </source>
</reference>
<dbReference type="PANTHER" id="PTHR12932">
    <property type="entry name" value="P25 ALPHA-RELATED"/>
    <property type="match status" value="1"/>
</dbReference>
<feature type="region of interest" description="Disordered" evidence="2">
    <location>
        <begin position="132"/>
        <end position="181"/>
    </location>
</feature>
<accession>A0A3S1BSZ7</accession>
<gene>
    <name evidence="3" type="ORF">EGW08_001440</name>
</gene>
<keyword evidence="4" id="KW-1185">Reference proteome</keyword>
<dbReference type="OrthoDB" id="548799at2759"/>
<dbReference type="GO" id="GO:0032273">
    <property type="term" value="P:positive regulation of protein polymerization"/>
    <property type="evidence" value="ECO:0007669"/>
    <property type="project" value="TreeGrafter"/>
</dbReference>
<organism evidence="3 4">
    <name type="scientific">Elysia chlorotica</name>
    <name type="common">Eastern emerald elysia</name>
    <name type="synonym">Sea slug</name>
    <dbReference type="NCBI Taxonomy" id="188477"/>
    <lineage>
        <taxon>Eukaryota</taxon>
        <taxon>Metazoa</taxon>
        <taxon>Spiralia</taxon>
        <taxon>Lophotrochozoa</taxon>
        <taxon>Mollusca</taxon>
        <taxon>Gastropoda</taxon>
        <taxon>Heterobranchia</taxon>
        <taxon>Euthyneura</taxon>
        <taxon>Panpulmonata</taxon>
        <taxon>Sacoglossa</taxon>
        <taxon>Placobranchoidea</taxon>
        <taxon>Plakobranchidae</taxon>
        <taxon>Elysia</taxon>
    </lineage>
</organism>
<proteinExistence type="inferred from homology"/>
<evidence type="ECO:0000313" key="3">
    <source>
        <dbReference type="EMBL" id="RUS90821.1"/>
    </source>
</evidence>
<dbReference type="InterPro" id="IPR008907">
    <property type="entry name" value="TPP/p25"/>
</dbReference>
<dbReference type="GO" id="GO:0015631">
    <property type="term" value="F:tubulin binding"/>
    <property type="evidence" value="ECO:0007669"/>
    <property type="project" value="InterPro"/>
</dbReference>
<dbReference type="AlphaFoldDB" id="A0A3S1BSZ7"/>
<dbReference type="SUPFAM" id="SSF47473">
    <property type="entry name" value="EF-hand"/>
    <property type="match status" value="1"/>
</dbReference>
<dbReference type="GO" id="GO:0001578">
    <property type="term" value="P:microtubule bundle formation"/>
    <property type="evidence" value="ECO:0007669"/>
    <property type="project" value="TreeGrafter"/>
</dbReference>
<dbReference type="Pfam" id="PF05517">
    <property type="entry name" value="p25-alpha"/>
    <property type="match status" value="1"/>
</dbReference>
<evidence type="ECO:0000313" key="4">
    <source>
        <dbReference type="Proteomes" id="UP000271974"/>
    </source>
</evidence>
<name>A0A3S1BSZ7_ELYCH</name>
<dbReference type="PANTHER" id="PTHR12932:SF9">
    <property type="entry name" value="TUBULIN POLYMERIZATION-PROMOTING PROTEIN HOMOLOG"/>
    <property type="match status" value="1"/>
</dbReference>
<protein>
    <recommendedName>
        <fullName evidence="5">Tubulin polymerization-promoting protein family member 3</fullName>
    </recommendedName>
</protein>
<dbReference type="GO" id="GO:0046785">
    <property type="term" value="P:microtubule polymerization"/>
    <property type="evidence" value="ECO:0007669"/>
    <property type="project" value="InterPro"/>
</dbReference>
<dbReference type="EMBL" id="RQTK01000024">
    <property type="protein sequence ID" value="RUS90821.1"/>
    <property type="molecule type" value="Genomic_DNA"/>
</dbReference>
<dbReference type="Proteomes" id="UP000271974">
    <property type="component" value="Unassembled WGS sequence"/>
</dbReference>
<evidence type="ECO:0000256" key="1">
    <source>
        <dbReference type="ARBA" id="ARBA00010994"/>
    </source>
</evidence>
<comment type="similarity">
    <text evidence="1">Belongs to the TPPP family.</text>
</comment>
<evidence type="ECO:0008006" key="5">
    <source>
        <dbReference type="Google" id="ProtNLM"/>
    </source>
</evidence>
<comment type="caution">
    <text evidence="3">The sequence shown here is derived from an EMBL/GenBank/DDBJ whole genome shotgun (WGS) entry which is preliminary data.</text>
</comment>
<dbReference type="GO" id="GO:0005874">
    <property type="term" value="C:microtubule"/>
    <property type="evidence" value="ECO:0007669"/>
    <property type="project" value="TreeGrafter"/>
</dbReference>
<feature type="compositionally biased region" description="Basic and acidic residues" evidence="2">
    <location>
        <begin position="141"/>
        <end position="164"/>
    </location>
</feature>
<sequence>MAASGSADDEAVKATLREYKERTEKADAMKLSPFLKCMEACGLKQYKLTIESSIWGLHADSTKKCTIDQIVKKVIPDIAADAVNRAKGAKGRADLADKEVVAKVAEIKAKLSAKAGQAAHKAIKTDKVTERMTDASKYTGSHKERFNEDGTGKGKEGRVEKADDSGYVGNYKNAGTYDSKK</sequence>
<dbReference type="InterPro" id="IPR011992">
    <property type="entry name" value="EF-hand-dom_pair"/>
</dbReference>
<evidence type="ECO:0000256" key="2">
    <source>
        <dbReference type="SAM" id="MobiDB-lite"/>
    </source>
</evidence>